<gene>
    <name evidence="2" type="ORF">V9T40_012329</name>
</gene>
<organism evidence="2 3">
    <name type="scientific">Parthenolecanium corni</name>
    <dbReference type="NCBI Taxonomy" id="536013"/>
    <lineage>
        <taxon>Eukaryota</taxon>
        <taxon>Metazoa</taxon>
        <taxon>Ecdysozoa</taxon>
        <taxon>Arthropoda</taxon>
        <taxon>Hexapoda</taxon>
        <taxon>Insecta</taxon>
        <taxon>Pterygota</taxon>
        <taxon>Neoptera</taxon>
        <taxon>Paraneoptera</taxon>
        <taxon>Hemiptera</taxon>
        <taxon>Sternorrhyncha</taxon>
        <taxon>Coccoidea</taxon>
        <taxon>Coccidae</taxon>
        <taxon>Parthenolecanium</taxon>
    </lineage>
</organism>
<dbReference type="PANTHER" id="PTHR13156">
    <property type="entry name" value="NADH-UBIQUINONE OXIDOREDUCTASE 13 KD-A SUBUNIT"/>
    <property type="match status" value="1"/>
</dbReference>
<dbReference type="Pfam" id="PF10276">
    <property type="entry name" value="zf-CHCC"/>
    <property type="match status" value="1"/>
</dbReference>
<dbReference type="GO" id="GO:0005739">
    <property type="term" value="C:mitochondrion"/>
    <property type="evidence" value="ECO:0007669"/>
    <property type="project" value="GOC"/>
</dbReference>
<feature type="domain" description="Zinc finger CHCC-type" evidence="1">
    <location>
        <begin position="90"/>
        <end position="125"/>
    </location>
</feature>
<evidence type="ECO:0000259" key="1">
    <source>
        <dbReference type="Pfam" id="PF10276"/>
    </source>
</evidence>
<dbReference type="InterPro" id="IPR019401">
    <property type="entry name" value="Znf_CHCC"/>
</dbReference>
<dbReference type="GO" id="GO:0006120">
    <property type="term" value="P:mitochondrial electron transport, NADH to ubiquinone"/>
    <property type="evidence" value="ECO:0007669"/>
    <property type="project" value="TreeGrafter"/>
</dbReference>
<dbReference type="FunFam" id="2.60.260.40:FF:000003">
    <property type="entry name" value="NADH dehydrogenase [ubiquinone] iron-sulfur protein 6, mitochondrial"/>
    <property type="match status" value="1"/>
</dbReference>
<evidence type="ECO:0000313" key="2">
    <source>
        <dbReference type="EMBL" id="KAK7576043.1"/>
    </source>
</evidence>
<keyword evidence="3" id="KW-1185">Reference proteome</keyword>
<reference evidence="2 3" key="1">
    <citation type="submission" date="2024-03" db="EMBL/GenBank/DDBJ databases">
        <title>Adaptation during the transition from Ophiocordyceps entomopathogen to insect associate is accompanied by gene loss and intensified selection.</title>
        <authorList>
            <person name="Ward C.M."/>
            <person name="Onetto C.A."/>
            <person name="Borneman A.R."/>
        </authorList>
    </citation>
    <scope>NUCLEOTIDE SEQUENCE [LARGE SCALE GENOMIC DNA]</scope>
    <source>
        <strain evidence="2">AWRI1</strain>
        <tissue evidence="2">Single Adult Female</tissue>
    </source>
</reference>
<comment type="caution">
    <text evidence="2">The sequence shown here is derived from an EMBL/GenBank/DDBJ whole genome shotgun (WGS) entry which is preliminary data.</text>
</comment>
<proteinExistence type="predicted"/>
<protein>
    <recommendedName>
        <fullName evidence="1">Zinc finger CHCC-type domain-containing protein</fullName>
    </recommendedName>
</protein>
<dbReference type="EMBL" id="JBBCAQ010000036">
    <property type="protein sequence ID" value="KAK7576043.1"/>
    <property type="molecule type" value="Genomic_DNA"/>
</dbReference>
<dbReference type="AlphaFoldDB" id="A0AAN9T744"/>
<sequence>MSLQLVPSLRKNAQSIFSRAISLDSTKYCKRDVIAVDVTKDIEDVTTHTGQKFALDDSRRVRFYNAKKYVNPNIAIELIAKVPPIPSKERIVWCDGGDEHLGHPKVYINLDKPGDHTCGYCGLRFFKEDSHH</sequence>
<accession>A0AAN9T744</accession>
<name>A0AAN9T744_9HEMI</name>
<dbReference type="Proteomes" id="UP001367676">
    <property type="component" value="Unassembled WGS sequence"/>
</dbReference>
<dbReference type="Gene3D" id="2.60.260.40">
    <property type="entry name" value="q5lls5 like domains"/>
    <property type="match status" value="1"/>
</dbReference>
<evidence type="ECO:0000313" key="3">
    <source>
        <dbReference type="Proteomes" id="UP001367676"/>
    </source>
</evidence>
<dbReference type="PANTHER" id="PTHR13156:SF0">
    <property type="entry name" value="NADH DEHYDROGENASE [UBIQUINONE] IRON-SULFUR PROTEIN 6, MITOCHONDRIAL"/>
    <property type="match status" value="1"/>
</dbReference>